<organism evidence="3">
    <name type="scientific">Ignisphaera aggregans</name>
    <dbReference type="NCBI Taxonomy" id="334771"/>
    <lineage>
        <taxon>Archaea</taxon>
        <taxon>Thermoproteota</taxon>
        <taxon>Thermoprotei</taxon>
        <taxon>Desulfurococcales</taxon>
        <taxon>Desulfurococcaceae</taxon>
        <taxon>Ignisphaera</taxon>
    </lineage>
</organism>
<dbReference type="SUPFAM" id="SSF53743">
    <property type="entry name" value="FucI/AraA N-terminal and middle domains"/>
    <property type="match status" value="1"/>
</dbReference>
<evidence type="ECO:0000313" key="4">
    <source>
        <dbReference type="EMBL" id="HGQ17966.1"/>
    </source>
</evidence>
<dbReference type="EMBL" id="DTBZ01000071">
    <property type="protein sequence ID" value="HGQ17966.1"/>
    <property type="molecule type" value="Genomic_DNA"/>
</dbReference>
<comment type="caution">
    <text evidence="3">The sequence shown here is derived from an EMBL/GenBank/DDBJ whole genome shotgun (WGS) entry which is preliminary data.</text>
</comment>
<sequence length="420" mass="47121">MRPLILIPFASEVHRREYYAGILEVLKSYFRKYGIDFHEEIVISYDKVETISKKYRNFIPIALILTGGTSRLVYEFVVESQLDRVFIFAHGEHNSLASAISARSKLEYEGVSTGLYYCNNPYSKECEFVIDRVMAIARTVASIIGAKVGVVADRKREESDEIFESKFDAIVDIISFDEFEKEFSEISDDMLVKTMNHIRGRIGIEKADTALKDIAKLYIALKSIVSKRKLDAITIDCFPYIVKYGVTPCIPLALLNSEGIVAGCEADLTALVGLMIARYITGKSGWIANSVLFNSRHALFAHCTVALDIVDTPSIAPHFETGNPYAVSGKMIADTLTLISIDREFSIAAIAKGRIVKSGLLQYPTCRNQIMVEFDYITEEIPRYAPANHHVAMLGDHISKLMDVGYMLGMDVVEYRELVR</sequence>
<accession>A0A7J3I6C0</accession>
<dbReference type="PANTHER" id="PTHR36120">
    <property type="entry name" value="FUCOSE ISOMERASE"/>
    <property type="match status" value="1"/>
</dbReference>
<evidence type="ECO:0000313" key="3">
    <source>
        <dbReference type="EMBL" id="HGN36334.1"/>
    </source>
</evidence>
<reference evidence="3" key="1">
    <citation type="journal article" date="2020" name="mSystems">
        <title>Genome- and Community-Level Interaction Insights into Carbon Utilization and Element Cycling Functions of Hydrothermarchaeota in Hydrothermal Sediment.</title>
        <authorList>
            <person name="Zhou Z."/>
            <person name="Liu Y."/>
            <person name="Xu W."/>
            <person name="Pan J."/>
            <person name="Luo Z.H."/>
            <person name="Li M."/>
        </authorList>
    </citation>
    <scope>NUCLEOTIDE SEQUENCE [LARGE SCALE GENOMIC DNA]</scope>
    <source>
        <strain evidence="3">SpSt-618</strain>
        <strain evidence="4">SpSt-657</strain>
    </source>
</reference>
<evidence type="ECO:0000256" key="1">
    <source>
        <dbReference type="ARBA" id="ARBA00023235"/>
    </source>
</evidence>
<keyword evidence="2" id="KW-0119">Carbohydrate metabolism</keyword>
<dbReference type="InterPro" id="IPR009015">
    <property type="entry name" value="Fucose_isomerase_N/cen_sf"/>
</dbReference>
<name>A0A7J3I6C0_9CREN</name>
<dbReference type="GO" id="GO:0005996">
    <property type="term" value="P:monosaccharide metabolic process"/>
    <property type="evidence" value="ECO:0007669"/>
    <property type="project" value="InterPro"/>
</dbReference>
<dbReference type="AlphaFoldDB" id="A0A7J3I6C0"/>
<dbReference type="EMBL" id="DTAI01000064">
    <property type="protein sequence ID" value="HGN36334.1"/>
    <property type="molecule type" value="Genomic_DNA"/>
</dbReference>
<gene>
    <name evidence="3" type="ORF">ENT87_02110</name>
    <name evidence="4" type="ORF">ENU30_03140</name>
</gene>
<keyword evidence="1" id="KW-0413">Isomerase</keyword>
<dbReference type="GO" id="GO:0005737">
    <property type="term" value="C:cytoplasm"/>
    <property type="evidence" value="ECO:0007669"/>
    <property type="project" value="InterPro"/>
</dbReference>
<proteinExistence type="predicted"/>
<evidence type="ECO:0000256" key="2">
    <source>
        <dbReference type="ARBA" id="ARBA00023277"/>
    </source>
</evidence>
<evidence type="ECO:0008006" key="5">
    <source>
        <dbReference type="Google" id="ProtNLM"/>
    </source>
</evidence>
<dbReference type="GO" id="GO:0016861">
    <property type="term" value="F:intramolecular oxidoreductase activity, interconverting aldoses and ketoses"/>
    <property type="evidence" value="ECO:0007669"/>
    <property type="project" value="InterPro"/>
</dbReference>
<protein>
    <recommendedName>
        <fullName evidence="5">Fucose isomerase</fullName>
    </recommendedName>
</protein>
<dbReference type="PANTHER" id="PTHR36120:SF2">
    <property type="entry name" value="FUCOSE ISOMERASE"/>
    <property type="match status" value="1"/>
</dbReference>